<name>A0ABQ2UI51_9PSEU</name>
<evidence type="ECO:0000259" key="1">
    <source>
        <dbReference type="Pfam" id="PF07883"/>
    </source>
</evidence>
<dbReference type="InterPro" id="IPR014710">
    <property type="entry name" value="RmlC-like_jellyroll"/>
</dbReference>
<protein>
    <recommendedName>
        <fullName evidence="1">Cupin type-2 domain-containing protein</fullName>
    </recommendedName>
</protein>
<dbReference type="InterPro" id="IPR013096">
    <property type="entry name" value="Cupin_2"/>
</dbReference>
<comment type="caution">
    <text evidence="2">The sequence shown here is derived from an EMBL/GenBank/DDBJ whole genome shotgun (WGS) entry which is preliminary data.</text>
</comment>
<accession>A0ABQ2UI51</accession>
<dbReference type="Pfam" id="PF07883">
    <property type="entry name" value="Cupin_2"/>
    <property type="match status" value="1"/>
</dbReference>
<sequence length="124" mass="13279">MVIVSESPARTHTTPIATMFGLAAPSQGSSHLSTWRIRMESPQSPPPHSIDRDQVWMPTSGAFSFTVDGETSVVRPGQALLVPAGSTRHFHAVEDGTEALVCMCPGGRATMLSTGVVYDLPWTE</sequence>
<reference evidence="3" key="1">
    <citation type="journal article" date="2019" name="Int. J. Syst. Evol. Microbiol.">
        <title>The Global Catalogue of Microorganisms (GCM) 10K type strain sequencing project: providing services to taxonomists for standard genome sequencing and annotation.</title>
        <authorList>
            <consortium name="The Broad Institute Genomics Platform"/>
            <consortium name="The Broad Institute Genome Sequencing Center for Infectious Disease"/>
            <person name="Wu L."/>
            <person name="Ma J."/>
        </authorList>
    </citation>
    <scope>NUCLEOTIDE SEQUENCE [LARGE SCALE GENOMIC DNA]</scope>
    <source>
        <strain evidence="3">JCM 3296</strain>
    </source>
</reference>
<keyword evidence="3" id="KW-1185">Reference proteome</keyword>
<dbReference type="EMBL" id="BMRE01000008">
    <property type="protein sequence ID" value="GGU32594.1"/>
    <property type="molecule type" value="Genomic_DNA"/>
</dbReference>
<dbReference type="Proteomes" id="UP000649573">
    <property type="component" value="Unassembled WGS sequence"/>
</dbReference>
<gene>
    <name evidence="2" type="ORF">GCM10010178_26010</name>
</gene>
<dbReference type="RefSeq" id="WP_189253890.1">
    <property type="nucleotide sequence ID" value="NZ_BMRE01000008.1"/>
</dbReference>
<dbReference type="InterPro" id="IPR011051">
    <property type="entry name" value="RmlC_Cupin_sf"/>
</dbReference>
<dbReference type="SUPFAM" id="SSF51182">
    <property type="entry name" value="RmlC-like cupins"/>
    <property type="match status" value="1"/>
</dbReference>
<organism evidence="2 3">
    <name type="scientific">Lentzea flava</name>
    <dbReference type="NCBI Taxonomy" id="103732"/>
    <lineage>
        <taxon>Bacteria</taxon>
        <taxon>Bacillati</taxon>
        <taxon>Actinomycetota</taxon>
        <taxon>Actinomycetes</taxon>
        <taxon>Pseudonocardiales</taxon>
        <taxon>Pseudonocardiaceae</taxon>
        <taxon>Lentzea</taxon>
    </lineage>
</organism>
<evidence type="ECO:0000313" key="2">
    <source>
        <dbReference type="EMBL" id="GGU32594.1"/>
    </source>
</evidence>
<dbReference type="Gene3D" id="2.60.120.10">
    <property type="entry name" value="Jelly Rolls"/>
    <property type="match status" value="1"/>
</dbReference>
<evidence type="ECO:0000313" key="3">
    <source>
        <dbReference type="Proteomes" id="UP000649573"/>
    </source>
</evidence>
<feature type="domain" description="Cupin type-2" evidence="1">
    <location>
        <begin position="42"/>
        <end position="98"/>
    </location>
</feature>
<proteinExistence type="predicted"/>